<dbReference type="InterPro" id="IPR049251">
    <property type="entry name" value="DUF6884"/>
</dbReference>
<gene>
    <name evidence="2" type="ORF">NCTC10801_00171</name>
</gene>
<organism evidence="2 3">
    <name type="scientific">[Actinobacillus] rossii</name>
    <dbReference type="NCBI Taxonomy" id="123820"/>
    <lineage>
        <taxon>Bacteria</taxon>
        <taxon>Pseudomonadati</taxon>
        <taxon>Pseudomonadota</taxon>
        <taxon>Gammaproteobacteria</taxon>
        <taxon>Pasteurellales</taxon>
        <taxon>Pasteurellaceae</taxon>
    </lineage>
</organism>
<evidence type="ECO:0000259" key="1">
    <source>
        <dbReference type="Pfam" id="PF21818"/>
    </source>
</evidence>
<dbReference type="AlphaFoldDB" id="A0A380TNK6"/>
<dbReference type="OrthoDB" id="2866199at2"/>
<evidence type="ECO:0000313" key="2">
    <source>
        <dbReference type="EMBL" id="SUT87426.1"/>
    </source>
</evidence>
<reference evidence="2 3" key="1">
    <citation type="submission" date="2018-06" db="EMBL/GenBank/DDBJ databases">
        <authorList>
            <consortium name="Pathogen Informatics"/>
            <person name="Doyle S."/>
        </authorList>
    </citation>
    <scope>NUCLEOTIDE SEQUENCE [LARGE SCALE GENOMIC DNA]</scope>
    <source>
        <strain evidence="2 3">NCTC10801</strain>
    </source>
</reference>
<dbReference type="Pfam" id="PF21818">
    <property type="entry name" value="DUF6884"/>
    <property type="match status" value="1"/>
</dbReference>
<keyword evidence="3" id="KW-1185">Reference proteome</keyword>
<protein>
    <recommendedName>
        <fullName evidence="1">DUF6884 domain-containing protein</fullName>
    </recommendedName>
</protein>
<dbReference type="EMBL" id="UFRQ01000003">
    <property type="protein sequence ID" value="SUT87426.1"/>
    <property type="molecule type" value="Genomic_DNA"/>
</dbReference>
<evidence type="ECO:0000313" key="3">
    <source>
        <dbReference type="Proteomes" id="UP000254649"/>
    </source>
</evidence>
<dbReference type="Proteomes" id="UP000254649">
    <property type="component" value="Unassembled WGS sequence"/>
</dbReference>
<name>A0A380TNK6_9PAST</name>
<proteinExistence type="predicted"/>
<accession>A0A380TNK6</accession>
<sequence>MRNTANHIVLISCVKKKKTTKDKAKKLYISSLFQKYWKYAQSLNSDKIFILSAKYGLLDPEQIIEPYDESLNNISSRNRKVWAGKVLSQMRAAGLNLEKDRFTILAGKNYRQYLIGEQKIKYAETPLANIGGIGKILSYLNAHIQKGE</sequence>
<feature type="domain" description="DUF6884" evidence="1">
    <location>
        <begin position="8"/>
        <end position="141"/>
    </location>
</feature>